<dbReference type="GO" id="GO:0044780">
    <property type="term" value="P:bacterial-type flagellum assembly"/>
    <property type="evidence" value="ECO:0007669"/>
    <property type="project" value="UniProtKB-UniRule"/>
</dbReference>
<dbReference type="EMBL" id="ATFF01000006">
    <property type="protein sequence ID" value="EPF30636.1"/>
    <property type="molecule type" value="Genomic_DNA"/>
</dbReference>
<keyword evidence="7 10" id="KW-0472">Membrane</keyword>
<evidence type="ECO:0000256" key="7">
    <source>
        <dbReference type="ARBA" id="ARBA00023136"/>
    </source>
</evidence>
<sequence length="262" mass="28676">MLNEIVARAPSFLLVAGRCMALFLTLPLVASGAVPRPARVALAFYAAFLVLPFAYAQGWNIDPFGLEYLFILIGEIMLGVISGFYISMLFAAFSSAGQFFTYQMGFGASEVYDALSQIENPLMGQYLNLIALVLFLQTGGFQKLFLTGILNSFQSLNAFTLVAHRGDFLTFLLRGLSKLFFDAMVIALPMVGTLFLIAVCMGILSKAAPQMNLLSEGLPITILVAFFLLTVLLPYMADFFIRLFDAAFANLERLFAVTGQSI</sequence>
<dbReference type="HOGENOM" id="CLU_063626_2_0_12"/>
<feature type="transmembrane region" description="Helical" evidence="10">
    <location>
        <begin position="179"/>
        <end position="205"/>
    </location>
</feature>
<evidence type="ECO:0000256" key="3">
    <source>
        <dbReference type="ARBA" id="ARBA00021717"/>
    </source>
</evidence>
<evidence type="ECO:0000256" key="10">
    <source>
        <dbReference type="RuleBase" id="RU362071"/>
    </source>
</evidence>
<accession>S3K195</accession>
<dbReference type="NCBIfam" id="TIGR01400">
    <property type="entry name" value="fliR"/>
    <property type="match status" value="1"/>
</dbReference>
<comment type="function">
    <text evidence="1 10">Role in flagellar biosynthesis.</text>
</comment>
<dbReference type="PANTHER" id="PTHR30065">
    <property type="entry name" value="FLAGELLAR BIOSYNTHETIC PROTEIN FLIR"/>
    <property type="match status" value="1"/>
</dbReference>
<feature type="transmembrane region" description="Helical" evidence="10">
    <location>
        <begin position="217"/>
        <end position="237"/>
    </location>
</feature>
<feature type="transmembrane region" description="Helical" evidence="10">
    <location>
        <begin position="68"/>
        <end position="93"/>
    </location>
</feature>
<dbReference type="InterPro" id="IPR002010">
    <property type="entry name" value="T3SS_IM_R"/>
</dbReference>
<name>S3K195_TREMA</name>
<reference evidence="11 12" key="1">
    <citation type="submission" date="2013-04" db="EMBL/GenBank/DDBJ databases">
        <title>The Genome Sequence of Treponema maltophilum ATCC 51939.</title>
        <authorList>
            <consortium name="The Broad Institute Genomics Platform"/>
            <person name="Earl A."/>
            <person name="Ward D."/>
            <person name="Feldgarden M."/>
            <person name="Gevers D."/>
            <person name="Leonetti C."/>
            <person name="Blanton J.M."/>
            <person name="Dewhirst F.E."/>
            <person name="Izard J."/>
            <person name="Walker B."/>
            <person name="Young S."/>
            <person name="Zeng Q."/>
            <person name="Gargeya S."/>
            <person name="Fitzgerald M."/>
            <person name="Haas B."/>
            <person name="Abouelleil A."/>
            <person name="Allen A.W."/>
            <person name="Alvarado L."/>
            <person name="Arachchi H.M."/>
            <person name="Berlin A.M."/>
            <person name="Chapman S.B."/>
            <person name="Gainer-Dewar J."/>
            <person name="Goldberg J."/>
            <person name="Griggs A."/>
            <person name="Gujja S."/>
            <person name="Hansen M."/>
            <person name="Howarth C."/>
            <person name="Imamovic A."/>
            <person name="Ireland A."/>
            <person name="Larimer J."/>
            <person name="McCowan C."/>
            <person name="Murphy C."/>
            <person name="Pearson M."/>
            <person name="Poon T.W."/>
            <person name="Priest M."/>
            <person name="Roberts A."/>
            <person name="Saif S."/>
            <person name="Shea T."/>
            <person name="Sisk P."/>
            <person name="Sykes S."/>
            <person name="Wortman J."/>
            <person name="Nusbaum C."/>
            <person name="Birren B."/>
        </authorList>
    </citation>
    <scope>NUCLEOTIDE SEQUENCE [LARGE SCALE GENOMIC DNA]</scope>
    <source>
        <strain evidence="11 12">ATCC 51939</strain>
    </source>
</reference>
<keyword evidence="8 10" id="KW-0975">Bacterial flagellum</keyword>
<evidence type="ECO:0000256" key="6">
    <source>
        <dbReference type="ARBA" id="ARBA00022989"/>
    </source>
</evidence>
<gene>
    <name evidence="11" type="ORF">HMPREF9194_00954</name>
</gene>
<evidence type="ECO:0000313" key="11">
    <source>
        <dbReference type="EMBL" id="EPF30636.1"/>
    </source>
</evidence>
<keyword evidence="12" id="KW-1185">Reference proteome</keyword>
<keyword evidence="11" id="KW-0282">Flagellum</keyword>
<dbReference type="PATRIC" id="fig|1125699.3.peg.976"/>
<dbReference type="PANTHER" id="PTHR30065:SF1">
    <property type="entry name" value="SURFACE PRESENTATION OF ANTIGENS PROTEIN SPAR"/>
    <property type="match status" value="1"/>
</dbReference>
<dbReference type="GO" id="GO:0006605">
    <property type="term" value="P:protein targeting"/>
    <property type="evidence" value="ECO:0007669"/>
    <property type="project" value="UniProtKB-UniRule"/>
</dbReference>
<dbReference type="AlphaFoldDB" id="S3K195"/>
<dbReference type="RefSeq" id="WP_016525247.1">
    <property type="nucleotide sequence ID" value="NZ_KE332518.1"/>
</dbReference>
<dbReference type="OrthoDB" id="363096at2"/>
<evidence type="ECO:0000256" key="9">
    <source>
        <dbReference type="NCBIfam" id="TIGR01400"/>
    </source>
</evidence>
<dbReference type="InterPro" id="IPR006303">
    <property type="entry name" value="FliR"/>
</dbReference>
<keyword evidence="11" id="KW-0969">Cilium</keyword>
<evidence type="ECO:0000256" key="4">
    <source>
        <dbReference type="ARBA" id="ARBA00022475"/>
    </source>
</evidence>
<keyword evidence="6 10" id="KW-1133">Transmembrane helix</keyword>
<dbReference type="GO" id="GO:0005886">
    <property type="term" value="C:plasma membrane"/>
    <property type="evidence" value="ECO:0007669"/>
    <property type="project" value="UniProtKB-SubCell"/>
</dbReference>
<dbReference type="Pfam" id="PF01311">
    <property type="entry name" value="Bac_export_1"/>
    <property type="match status" value="1"/>
</dbReference>
<evidence type="ECO:0000313" key="12">
    <source>
        <dbReference type="Proteomes" id="UP000014541"/>
    </source>
</evidence>
<feature type="transmembrane region" description="Helical" evidence="10">
    <location>
        <begin position="12"/>
        <end position="34"/>
    </location>
</feature>
<evidence type="ECO:0000256" key="5">
    <source>
        <dbReference type="ARBA" id="ARBA00022692"/>
    </source>
</evidence>
<dbReference type="PRINTS" id="PR00953">
    <property type="entry name" value="TYPE3IMRPROT"/>
</dbReference>
<protein>
    <recommendedName>
        <fullName evidence="3 9">Flagellar biosynthetic protein FliR</fullName>
    </recommendedName>
</protein>
<dbReference type="STRING" id="1125699.HMPREF9194_00954"/>
<comment type="similarity">
    <text evidence="2 10">Belongs to the FliR/MopE/SpaR family.</text>
</comment>
<keyword evidence="5 10" id="KW-0812">Transmembrane</keyword>
<keyword evidence="11" id="KW-0966">Cell projection</keyword>
<feature type="transmembrane region" description="Helical" evidence="10">
    <location>
        <begin position="126"/>
        <end position="146"/>
    </location>
</feature>
<dbReference type="Proteomes" id="UP000014541">
    <property type="component" value="Unassembled WGS sequence"/>
</dbReference>
<dbReference type="eggNOG" id="COG1684">
    <property type="taxonomic scope" value="Bacteria"/>
</dbReference>
<comment type="caution">
    <text evidence="11">The sequence shown here is derived from an EMBL/GenBank/DDBJ whole genome shotgun (WGS) entry which is preliminary data.</text>
</comment>
<proteinExistence type="inferred from homology"/>
<evidence type="ECO:0000256" key="2">
    <source>
        <dbReference type="ARBA" id="ARBA00009772"/>
    </source>
</evidence>
<keyword evidence="4 10" id="KW-1003">Cell membrane</keyword>
<comment type="subcellular location">
    <subcellularLocation>
        <location evidence="10">Cell membrane</location>
        <topology evidence="10">Multi-pass membrane protein</topology>
    </subcellularLocation>
    <subcellularLocation>
        <location evidence="10">Bacterial flagellum basal body</location>
    </subcellularLocation>
</comment>
<evidence type="ECO:0000256" key="1">
    <source>
        <dbReference type="ARBA" id="ARBA00002578"/>
    </source>
</evidence>
<dbReference type="GO" id="GO:0009425">
    <property type="term" value="C:bacterial-type flagellum basal body"/>
    <property type="evidence" value="ECO:0007669"/>
    <property type="project" value="UniProtKB-SubCell"/>
</dbReference>
<evidence type="ECO:0000256" key="8">
    <source>
        <dbReference type="ARBA" id="ARBA00023143"/>
    </source>
</evidence>
<organism evidence="11 12">
    <name type="scientific">Treponema maltophilum ATCC 51939</name>
    <dbReference type="NCBI Taxonomy" id="1125699"/>
    <lineage>
        <taxon>Bacteria</taxon>
        <taxon>Pseudomonadati</taxon>
        <taxon>Spirochaetota</taxon>
        <taxon>Spirochaetia</taxon>
        <taxon>Spirochaetales</taxon>
        <taxon>Treponemataceae</taxon>
        <taxon>Treponema</taxon>
    </lineage>
</organism>
<feature type="transmembrane region" description="Helical" evidence="10">
    <location>
        <begin position="40"/>
        <end position="56"/>
    </location>
</feature>